<organism evidence="1 2">
    <name type="scientific">Faucicola atlantae</name>
    <dbReference type="NCBI Taxonomy" id="34059"/>
    <lineage>
        <taxon>Bacteria</taxon>
        <taxon>Pseudomonadati</taxon>
        <taxon>Pseudomonadota</taxon>
        <taxon>Gammaproteobacteria</taxon>
        <taxon>Moraxellales</taxon>
        <taxon>Moraxellaceae</taxon>
        <taxon>Faucicola</taxon>
    </lineage>
</organism>
<dbReference type="Gene3D" id="3.40.1360.10">
    <property type="match status" value="1"/>
</dbReference>
<reference evidence="1 2" key="1">
    <citation type="submission" date="2018-06" db="EMBL/GenBank/DDBJ databases">
        <authorList>
            <consortium name="Pathogen Informatics"/>
            <person name="Doyle S."/>
        </authorList>
    </citation>
    <scope>NUCLEOTIDE SEQUENCE [LARGE SCALE GENOMIC DNA]</scope>
    <source>
        <strain evidence="1 2">NCTC11091</strain>
    </source>
</reference>
<protein>
    <submittedName>
        <fullName evidence="1">DNA primase (Bacterial type)</fullName>
    </submittedName>
</protein>
<dbReference type="AlphaFoldDB" id="A0A378Q7A4"/>
<proteinExistence type="predicted"/>
<sequence length="886" mass="101994">MNRNDEIVSRLKRDYGFKQVGEWLREGVCPDCNKKSLYTHAHKPRVVKCGRLNKCGLEVHVKELFEDLFKDWSKTYQRTPKNPNAAADAYLAEGRGLDISRIKGSYAQEQYFDSKQNIGTATVRFGLPNGGWWERFIDQADRFHAKANIKYGYSVKGYWWWHPANPILPKEIWIAEGIFDACALAEHGLATASPISCTNFPEISLQELKRLYDSHRHTLPTLVWAYDNDSAGQRETKKAIEAARKLGFTSVAAQPPHDKHRKLDWNDLHELKQLTAEHLKTYRYYGDLLTAASATDAAVIRYMHTKLTQFYFEHANRTYWFELDVKQLGELIGVKRHEVSEMLEEAMDADVEQQMPDFVRRSSTTHEILNAKLEALYFQRNDITDESWYFTRITTPKGEKQTTITGDQLSSPSKLKPRLLSVFAGVLWTGSAMQLDLIAKHQMEGLKEVKTTDFIGYAKEHNAYIFNDVAFSQGKVAHKNAQDYFKIGRLEIKSLVSDPVLSINTKDAPDFRWWQDFHHVRGDYGTIVLAWWLGSYFAEQIRGIDRSYPFFELVGQAGAGKSRLLEFMWKLSGREDYEGFDPTKSTNVAVYRNFAQVANMPIALIEGDRNDDEGKSRFAKTFEWDSLKDAYNGRPIRSRGVKNNGNDTYSPPFRAAIMISQNEEITASEAMLTRIIHVKLTRDGQTLQTKQIVDNLDRLPLEFTSRFIAHALKQEAAILATYRERVRFHEQAYHNDGVTHTRIALNHAQVAALIDCLQTHILGSLMTKEQAWSAQNTLLGMAHARVTRLQADHPEVERFWSVFEYLNTIREFTNHRRVDDDTVAINLNQFYKAAKVNYQDLPDMTIMKRLLKQSSRYKFIGSNVSVRSNHEGSPTFKCWIFKKPTD</sequence>
<evidence type="ECO:0000313" key="2">
    <source>
        <dbReference type="Proteomes" id="UP000255193"/>
    </source>
</evidence>
<dbReference type="CDD" id="cd01029">
    <property type="entry name" value="TOPRIM_primases"/>
    <property type="match status" value="1"/>
</dbReference>
<dbReference type="Pfam" id="PF13155">
    <property type="entry name" value="Toprim_2"/>
    <property type="match status" value="1"/>
</dbReference>
<dbReference type="InterPro" id="IPR034154">
    <property type="entry name" value="TOPRIM_DnaG/twinkle"/>
</dbReference>
<dbReference type="Proteomes" id="UP000255193">
    <property type="component" value="Unassembled WGS sequence"/>
</dbReference>
<dbReference type="RefSeq" id="WP_067056266.1">
    <property type="nucleotide sequence ID" value="NZ_MXAO01000048.1"/>
</dbReference>
<name>A0A378Q7A4_9GAMM</name>
<dbReference type="EMBL" id="UGQA01000001">
    <property type="protein sequence ID" value="STY95087.1"/>
    <property type="molecule type" value="Genomic_DNA"/>
</dbReference>
<accession>A0A378Q7A4</accession>
<evidence type="ECO:0000313" key="1">
    <source>
        <dbReference type="EMBL" id="STY95087.1"/>
    </source>
</evidence>
<dbReference type="SUPFAM" id="SSF56731">
    <property type="entry name" value="DNA primase core"/>
    <property type="match status" value="1"/>
</dbReference>
<gene>
    <name evidence="1" type="ORF">NCTC11091_00873</name>
</gene>